<reference evidence="1" key="1">
    <citation type="submission" date="2023-05" db="EMBL/GenBank/DDBJ databases">
        <title>Nepenthes gracilis genome sequencing.</title>
        <authorList>
            <person name="Fukushima K."/>
        </authorList>
    </citation>
    <scope>NUCLEOTIDE SEQUENCE</scope>
    <source>
        <strain evidence="1">SING2019-196</strain>
    </source>
</reference>
<dbReference type="AlphaFoldDB" id="A0AAD3S821"/>
<evidence type="ECO:0000313" key="2">
    <source>
        <dbReference type="Proteomes" id="UP001279734"/>
    </source>
</evidence>
<comment type="caution">
    <text evidence="1">The sequence shown here is derived from an EMBL/GenBank/DDBJ whole genome shotgun (WGS) entry which is preliminary data.</text>
</comment>
<organism evidence="1 2">
    <name type="scientific">Nepenthes gracilis</name>
    <name type="common">Slender pitcher plant</name>
    <dbReference type="NCBI Taxonomy" id="150966"/>
    <lineage>
        <taxon>Eukaryota</taxon>
        <taxon>Viridiplantae</taxon>
        <taxon>Streptophyta</taxon>
        <taxon>Embryophyta</taxon>
        <taxon>Tracheophyta</taxon>
        <taxon>Spermatophyta</taxon>
        <taxon>Magnoliopsida</taxon>
        <taxon>eudicotyledons</taxon>
        <taxon>Gunneridae</taxon>
        <taxon>Pentapetalae</taxon>
        <taxon>Caryophyllales</taxon>
        <taxon>Nepenthaceae</taxon>
        <taxon>Nepenthes</taxon>
    </lineage>
</organism>
<evidence type="ECO:0000313" key="1">
    <source>
        <dbReference type="EMBL" id="GMH06173.1"/>
    </source>
</evidence>
<dbReference type="Proteomes" id="UP001279734">
    <property type="component" value="Unassembled WGS sequence"/>
</dbReference>
<protein>
    <submittedName>
        <fullName evidence="1">Uncharacterized protein</fullName>
    </submittedName>
</protein>
<gene>
    <name evidence="1" type="ORF">Nepgr_008013</name>
</gene>
<keyword evidence="2" id="KW-1185">Reference proteome</keyword>
<dbReference type="EMBL" id="BSYO01000006">
    <property type="protein sequence ID" value="GMH06173.1"/>
    <property type="molecule type" value="Genomic_DNA"/>
</dbReference>
<proteinExistence type="predicted"/>
<accession>A0AAD3S821</accession>
<sequence length="130" mass="14348">MHATATRTSAPAGHFSLAPANTSGTALLQLAYSTMQLSSFTVQQHHILQQQDKTTDPIRVHEMPKRIGQLVPKTANAVAKSSANLKASTKSQHQLHLIQQRAYYGLSKLMSPAETNHEHKPRPFSIEEVK</sequence>
<name>A0AAD3S821_NEPGR</name>